<feature type="chain" id="PRO_5021980946" evidence="1">
    <location>
        <begin position="19"/>
        <end position="561"/>
    </location>
</feature>
<evidence type="ECO:0000256" key="1">
    <source>
        <dbReference type="SAM" id="SignalP"/>
    </source>
</evidence>
<dbReference type="Pfam" id="PF01841">
    <property type="entry name" value="Transglut_core"/>
    <property type="match status" value="1"/>
</dbReference>
<sequence length="561" mass="63667" precursor="true">MKKLLLLFCLYFTGISFVSVNQSPVAFSDQPQQSLKRQQDHLQPNIQSTVKEETTGELITPDAISHEQGACYVARLALPRSADRKSKSNCVLLEDGKPLSHPHARHQLIREQGKGHYSHWTSTTLYFSASDSSDPRTNGKKYELVNRESYTEKQSSFVLTAAQSAIQLPAFPDRKIQPVKLTWQNLDSQNKVALHWNREGDPDLTSQDAMLASILTPAMKEEEKALAIWKFLVDWRYHFTPAEQGDELHDPVKFLNVYGYGFCDDCATNFAVLARKAGLRSRVWGLSGHVVAEAFYDGRWHMFDPDHQAVYRNQQGIIAGVEELAKHPELITKTPHDPIGSPSQLIADLYTSTDNNRASERQPHIKDSTLSPVLEPLDRVEFRFTKSEYVHQKNKTEKSRPPVAGNGTLNRTIRQFQSLKQTAPNQRQWHLSWSYVLLKGTLELELKTNAPTPTVFVSLDAKTWHQLEGVLTNQTLAISLDQWIHKQPTAVYGCFIRIENSNGADPAKFIKQLDSEWIFQFAPRALAHVQSAQNQFEMKLNPPPPKKGKGLKVQLVWKETK</sequence>
<dbReference type="EMBL" id="CP037452">
    <property type="protein sequence ID" value="QDV50397.1"/>
    <property type="molecule type" value="Genomic_DNA"/>
</dbReference>
<organism evidence="3 4">
    <name type="scientific">Gimesia fumaroli</name>
    <dbReference type="NCBI Taxonomy" id="2527976"/>
    <lineage>
        <taxon>Bacteria</taxon>
        <taxon>Pseudomonadati</taxon>
        <taxon>Planctomycetota</taxon>
        <taxon>Planctomycetia</taxon>
        <taxon>Planctomycetales</taxon>
        <taxon>Planctomycetaceae</taxon>
        <taxon>Gimesia</taxon>
    </lineage>
</organism>
<dbReference type="AlphaFoldDB" id="A0A518IBB9"/>
<protein>
    <submittedName>
        <fullName evidence="3">Transglutaminase-like superfamily protein</fullName>
    </submittedName>
</protein>
<evidence type="ECO:0000313" key="3">
    <source>
        <dbReference type="EMBL" id="QDV50397.1"/>
    </source>
</evidence>
<keyword evidence="4" id="KW-1185">Reference proteome</keyword>
<gene>
    <name evidence="3" type="ORF">Enr17x_24370</name>
</gene>
<reference evidence="3 4" key="1">
    <citation type="submission" date="2019-03" db="EMBL/GenBank/DDBJ databases">
        <title>Deep-cultivation of Planctomycetes and their phenomic and genomic characterization uncovers novel biology.</title>
        <authorList>
            <person name="Wiegand S."/>
            <person name="Jogler M."/>
            <person name="Boedeker C."/>
            <person name="Pinto D."/>
            <person name="Vollmers J."/>
            <person name="Rivas-Marin E."/>
            <person name="Kohn T."/>
            <person name="Peeters S.H."/>
            <person name="Heuer A."/>
            <person name="Rast P."/>
            <person name="Oberbeckmann S."/>
            <person name="Bunk B."/>
            <person name="Jeske O."/>
            <person name="Meyerdierks A."/>
            <person name="Storesund J.E."/>
            <person name="Kallscheuer N."/>
            <person name="Luecker S."/>
            <person name="Lage O.M."/>
            <person name="Pohl T."/>
            <person name="Merkel B.J."/>
            <person name="Hornburger P."/>
            <person name="Mueller R.-W."/>
            <person name="Bruemmer F."/>
            <person name="Labrenz M."/>
            <person name="Spormann A.M."/>
            <person name="Op den Camp H."/>
            <person name="Overmann J."/>
            <person name="Amann R."/>
            <person name="Jetten M.S.M."/>
            <person name="Mascher T."/>
            <person name="Medema M.H."/>
            <person name="Devos D.P."/>
            <person name="Kaster A.-K."/>
            <person name="Ovreas L."/>
            <person name="Rohde M."/>
            <person name="Galperin M.Y."/>
            <person name="Jogler C."/>
        </authorList>
    </citation>
    <scope>NUCLEOTIDE SEQUENCE [LARGE SCALE GENOMIC DNA]</scope>
    <source>
        <strain evidence="3 4">Enr17</strain>
    </source>
</reference>
<dbReference type="InterPro" id="IPR002931">
    <property type="entry name" value="Transglutaminase-like"/>
</dbReference>
<accession>A0A518IBB9</accession>
<dbReference type="Proteomes" id="UP000318313">
    <property type="component" value="Chromosome"/>
</dbReference>
<dbReference type="InterPro" id="IPR038765">
    <property type="entry name" value="Papain-like_cys_pep_sf"/>
</dbReference>
<keyword evidence="1" id="KW-0732">Signal</keyword>
<dbReference type="Gene3D" id="3.10.620.30">
    <property type="match status" value="1"/>
</dbReference>
<feature type="signal peptide" evidence="1">
    <location>
        <begin position="1"/>
        <end position="18"/>
    </location>
</feature>
<proteinExistence type="predicted"/>
<evidence type="ECO:0000313" key="4">
    <source>
        <dbReference type="Proteomes" id="UP000318313"/>
    </source>
</evidence>
<dbReference type="OrthoDB" id="222978at2"/>
<dbReference type="RefSeq" id="WP_145308859.1">
    <property type="nucleotide sequence ID" value="NZ_CP037452.1"/>
</dbReference>
<feature type="domain" description="Transglutaminase-like" evidence="2">
    <location>
        <begin position="212"/>
        <end position="305"/>
    </location>
</feature>
<dbReference type="SUPFAM" id="SSF54001">
    <property type="entry name" value="Cysteine proteinases"/>
    <property type="match status" value="1"/>
</dbReference>
<evidence type="ECO:0000259" key="2">
    <source>
        <dbReference type="Pfam" id="PF01841"/>
    </source>
</evidence>
<dbReference type="KEGG" id="gfm:Enr17x_24370"/>
<name>A0A518IBB9_9PLAN</name>